<dbReference type="EMBL" id="PVXP01000001">
    <property type="protein sequence ID" value="PRR86865.1"/>
    <property type="molecule type" value="Genomic_DNA"/>
</dbReference>
<accession>A0A2T0BSS0</accession>
<dbReference type="GO" id="GO:0005829">
    <property type="term" value="C:cytosol"/>
    <property type="evidence" value="ECO:0007669"/>
    <property type="project" value="TreeGrafter"/>
</dbReference>
<dbReference type="SUPFAM" id="SSF56784">
    <property type="entry name" value="HAD-like"/>
    <property type="match status" value="1"/>
</dbReference>
<keyword evidence="2" id="KW-1185">Reference proteome</keyword>
<comment type="caution">
    <text evidence="1">The sequence shown here is derived from an EMBL/GenBank/DDBJ whole genome shotgun (WGS) entry which is preliminary data.</text>
</comment>
<name>A0A2T0BSS0_9CLOT</name>
<dbReference type="NCBIfam" id="TIGR01484">
    <property type="entry name" value="HAD-SF-IIB"/>
    <property type="match status" value="1"/>
</dbReference>
<dbReference type="InterPro" id="IPR036412">
    <property type="entry name" value="HAD-like_sf"/>
</dbReference>
<dbReference type="Gene3D" id="3.30.1240.10">
    <property type="match status" value="1"/>
</dbReference>
<dbReference type="EC" id="3.1.3.-" evidence="1"/>
<protein>
    <submittedName>
        <fullName evidence="1">Putative phosphatase YwpJ</fullName>
        <ecNumber evidence="1">3.1.3.-</ecNumber>
    </submittedName>
</protein>
<dbReference type="AlphaFoldDB" id="A0A2T0BSS0"/>
<evidence type="ECO:0000313" key="1">
    <source>
        <dbReference type="EMBL" id="PRR86865.1"/>
    </source>
</evidence>
<keyword evidence="1" id="KW-0378">Hydrolase</keyword>
<dbReference type="PANTHER" id="PTHR10000">
    <property type="entry name" value="PHOSPHOSERINE PHOSPHATASE"/>
    <property type="match status" value="1"/>
</dbReference>
<dbReference type="GO" id="GO:0016791">
    <property type="term" value="F:phosphatase activity"/>
    <property type="evidence" value="ECO:0007669"/>
    <property type="project" value="TreeGrafter"/>
</dbReference>
<gene>
    <name evidence="1" type="primary">ywpJ_1</name>
    <name evidence="1" type="ORF">CLLU_00310</name>
</gene>
<sequence>MKLYISDLDGTLLNSKRIISKNSAAIINDLIASGMKFTVATARSYEACHDVLRPLNLNLPMILNNGVFVYDPVSGENIVENYLDRSSVKFILDYYESRHVYPFVSSVDSKGNKKIFYKGVFNRGQEIYTNFRRASRDKRLTLVDNYSVPVDYNVINIFAIEEKGRLDKTYQLFKSNLDASCHYTEEIYSKGFFWLEVTNSRGNKSWAAEFLKKYLKIDKMICFGDNLNDESLFRIADEKYAVKNAYKQLKDLATDIIDSNNDDGVARFLQFNTK</sequence>
<proteinExistence type="predicted"/>
<dbReference type="Pfam" id="PF08282">
    <property type="entry name" value="Hydrolase_3"/>
    <property type="match status" value="1"/>
</dbReference>
<reference evidence="1 2" key="1">
    <citation type="submission" date="2018-03" db="EMBL/GenBank/DDBJ databases">
        <title>Genome sequence of Clostridium luticellarii DSM 29923.</title>
        <authorList>
            <person name="Poehlein A."/>
            <person name="Daniel R."/>
        </authorList>
    </citation>
    <scope>NUCLEOTIDE SEQUENCE [LARGE SCALE GENOMIC DNA]</scope>
    <source>
        <strain evidence="1 2">DSM 29923</strain>
    </source>
</reference>
<dbReference type="OrthoDB" id="9810101at2"/>
<dbReference type="InterPro" id="IPR023214">
    <property type="entry name" value="HAD_sf"/>
</dbReference>
<dbReference type="PANTHER" id="PTHR10000:SF8">
    <property type="entry name" value="HAD SUPERFAMILY HYDROLASE-LIKE, TYPE 3"/>
    <property type="match status" value="1"/>
</dbReference>
<dbReference type="Proteomes" id="UP000237798">
    <property type="component" value="Unassembled WGS sequence"/>
</dbReference>
<organism evidence="1 2">
    <name type="scientific">Clostridium luticellarii</name>
    <dbReference type="NCBI Taxonomy" id="1691940"/>
    <lineage>
        <taxon>Bacteria</taxon>
        <taxon>Bacillati</taxon>
        <taxon>Bacillota</taxon>
        <taxon>Clostridia</taxon>
        <taxon>Eubacteriales</taxon>
        <taxon>Clostridiaceae</taxon>
        <taxon>Clostridium</taxon>
    </lineage>
</organism>
<dbReference type="RefSeq" id="WP_106007565.1">
    <property type="nucleotide sequence ID" value="NZ_JALCPJ010000031.1"/>
</dbReference>
<dbReference type="InterPro" id="IPR006379">
    <property type="entry name" value="HAD-SF_hydro_IIB"/>
</dbReference>
<dbReference type="Gene3D" id="3.40.50.1000">
    <property type="entry name" value="HAD superfamily/HAD-like"/>
    <property type="match status" value="1"/>
</dbReference>
<dbReference type="GO" id="GO:0000287">
    <property type="term" value="F:magnesium ion binding"/>
    <property type="evidence" value="ECO:0007669"/>
    <property type="project" value="TreeGrafter"/>
</dbReference>
<evidence type="ECO:0000313" key="2">
    <source>
        <dbReference type="Proteomes" id="UP000237798"/>
    </source>
</evidence>